<keyword evidence="5 7" id="KW-1133">Transmembrane helix</keyword>
<keyword evidence="6 7" id="KW-0472">Membrane</keyword>
<dbReference type="EMBL" id="SMKV01000015">
    <property type="protein sequence ID" value="TDC92114.1"/>
    <property type="molecule type" value="Genomic_DNA"/>
</dbReference>
<dbReference type="Pfam" id="PF05977">
    <property type="entry name" value="MFS_3"/>
    <property type="match status" value="1"/>
</dbReference>
<evidence type="ECO:0000256" key="2">
    <source>
        <dbReference type="ARBA" id="ARBA00022448"/>
    </source>
</evidence>
<evidence type="ECO:0000256" key="5">
    <source>
        <dbReference type="ARBA" id="ARBA00022989"/>
    </source>
</evidence>
<accession>A0A4R4USJ2</accession>
<evidence type="ECO:0000256" key="7">
    <source>
        <dbReference type="SAM" id="Phobius"/>
    </source>
</evidence>
<keyword evidence="4 7" id="KW-0812">Transmembrane</keyword>
<dbReference type="PROSITE" id="PS50850">
    <property type="entry name" value="MFS"/>
    <property type="match status" value="1"/>
</dbReference>
<evidence type="ECO:0000259" key="8">
    <source>
        <dbReference type="PROSITE" id="PS50850"/>
    </source>
</evidence>
<evidence type="ECO:0000313" key="10">
    <source>
        <dbReference type="Proteomes" id="UP000294744"/>
    </source>
</evidence>
<dbReference type="PANTHER" id="PTHR23513">
    <property type="entry name" value="INTEGRAL MEMBRANE EFFLUX PROTEIN-RELATED"/>
    <property type="match status" value="1"/>
</dbReference>
<proteinExistence type="predicted"/>
<organism evidence="9 10">
    <name type="scientific">Saccharopolyspora aridisoli</name>
    <dbReference type="NCBI Taxonomy" id="2530385"/>
    <lineage>
        <taxon>Bacteria</taxon>
        <taxon>Bacillati</taxon>
        <taxon>Actinomycetota</taxon>
        <taxon>Actinomycetes</taxon>
        <taxon>Pseudonocardiales</taxon>
        <taxon>Pseudonocardiaceae</taxon>
        <taxon>Saccharopolyspora</taxon>
    </lineage>
</organism>
<dbReference type="GO" id="GO:0022857">
    <property type="term" value="F:transmembrane transporter activity"/>
    <property type="evidence" value="ECO:0007669"/>
    <property type="project" value="InterPro"/>
</dbReference>
<evidence type="ECO:0000313" key="9">
    <source>
        <dbReference type="EMBL" id="TDC92114.1"/>
    </source>
</evidence>
<dbReference type="Proteomes" id="UP000294744">
    <property type="component" value="Unassembled WGS sequence"/>
</dbReference>
<feature type="transmembrane region" description="Helical" evidence="7">
    <location>
        <begin position="396"/>
        <end position="414"/>
    </location>
</feature>
<keyword evidence="3" id="KW-1003">Cell membrane</keyword>
<dbReference type="Gene3D" id="1.20.1250.20">
    <property type="entry name" value="MFS general substrate transporter like domains"/>
    <property type="match status" value="1"/>
</dbReference>
<comment type="subcellular location">
    <subcellularLocation>
        <location evidence="1">Cell membrane</location>
        <topology evidence="1">Multi-pass membrane protein</topology>
    </subcellularLocation>
</comment>
<feature type="transmembrane region" description="Helical" evidence="7">
    <location>
        <begin position="262"/>
        <end position="287"/>
    </location>
</feature>
<dbReference type="OrthoDB" id="9815525at2"/>
<dbReference type="AlphaFoldDB" id="A0A4R4USJ2"/>
<sequence>MVEHAIHESPPSRLVISFHGGSPARPGPAASRSDRAEGSVRIRRNSLWGDRDFRHLWVADGLSQIGTRISFVALPLLALTELNASAFQVSVLVVLETAAFLVLGLPVGAWCDGWRNRPVLLIADVGRAVALGSLPVAAAFGALTLGHLYAAVAVTGVLTVFFDVAHQTYLPRLVERAHLVEGNSKLQMNISIAEVSGPAAGGLLVQWLTAPLAIVVDALSFVWSAAWLRSIKRTEPRRERRTDRRLISEIQEGLRFVFTHRLLRAIACSGASVVFFQAGSVAITVTFLTVDIGLTPGEVGALTSVGPLGAVAAALTTGAIARRIGQARLVRMAIIGIGAGMLLVPLTGPGRHLTWFAVGGLISGFSLVALNIAEVSSRQALCPDHMMSRMNATIRFMFRATAPFGALLGGVSATQLGMRPTLWITGAGVLLSSAWLLSSPLGQVRDLPLDQASPARP</sequence>
<feature type="transmembrane region" description="Helical" evidence="7">
    <location>
        <begin position="86"/>
        <end position="107"/>
    </location>
</feature>
<evidence type="ECO:0000256" key="4">
    <source>
        <dbReference type="ARBA" id="ARBA00022692"/>
    </source>
</evidence>
<feature type="transmembrane region" description="Helical" evidence="7">
    <location>
        <begin position="299"/>
        <end position="317"/>
    </location>
</feature>
<dbReference type="PANTHER" id="PTHR23513:SF6">
    <property type="entry name" value="MAJOR FACILITATOR SUPERFAMILY ASSOCIATED DOMAIN-CONTAINING PROTEIN"/>
    <property type="match status" value="1"/>
</dbReference>
<dbReference type="GO" id="GO:0005886">
    <property type="term" value="C:plasma membrane"/>
    <property type="evidence" value="ECO:0007669"/>
    <property type="project" value="UniProtKB-SubCell"/>
</dbReference>
<dbReference type="InterPro" id="IPR036259">
    <property type="entry name" value="MFS_trans_sf"/>
</dbReference>
<dbReference type="SUPFAM" id="SSF103473">
    <property type="entry name" value="MFS general substrate transporter"/>
    <property type="match status" value="1"/>
</dbReference>
<feature type="transmembrane region" description="Helical" evidence="7">
    <location>
        <begin position="211"/>
        <end position="231"/>
    </location>
</feature>
<protein>
    <submittedName>
        <fullName evidence="9">MFS transporter</fullName>
    </submittedName>
</protein>
<keyword evidence="10" id="KW-1185">Reference proteome</keyword>
<dbReference type="InterPro" id="IPR020846">
    <property type="entry name" value="MFS_dom"/>
</dbReference>
<evidence type="ECO:0000256" key="6">
    <source>
        <dbReference type="ARBA" id="ARBA00023136"/>
    </source>
</evidence>
<feature type="transmembrane region" description="Helical" evidence="7">
    <location>
        <begin position="353"/>
        <end position="375"/>
    </location>
</feature>
<dbReference type="InterPro" id="IPR010290">
    <property type="entry name" value="TM_effector"/>
</dbReference>
<feature type="transmembrane region" description="Helical" evidence="7">
    <location>
        <begin position="329"/>
        <end position="347"/>
    </location>
</feature>
<feature type="transmembrane region" description="Helical" evidence="7">
    <location>
        <begin position="119"/>
        <end position="140"/>
    </location>
</feature>
<keyword evidence="2" id="KW-0813">Transport</keyword>
<comment type="caution">
    <text evidence="9">The sequence shown here is derived from an EMBL/GenBank/DDBJ whole genome shotgun (WGS) entry which is preliminary data.</text>
</comment>
<reference evidence="9 10" key="1">
    <citation type="submission" date="2019-03" db="EMBL/GenBank/DDBJ databases">
        <title>Draft genome sequences of novel Actinobacteria.</title>
        <authorList>
            <person name="Sahin N."/>
            <person name="Ay H."/>
            <person name="Saygin H."/>
        </authorList>
    </citation>
    <scope>NUCLEOTIDE SEQUENCE [LARGE SCALE GENOMIC DNA]</scope>
    <source>
        <strain evidence="9 10">16K404</strain>
    </source>
</reference>
<gene>
    <name evidence="9" type="ORF">E1161_14270</name>
</gene>
<dbReference type="CDD" id="cd06173">
    <property type="entry name" value="MFS_MefA_like"/>
    <property type="match status" value="1"/>
</dbReference>
<feature type="domain" description="Major facilitator superfamily (MFS) profile" evidence="8">
    <location>
        <begin position="263"/>
        <end position="457"/>
    </location>
</feature>
<name>A0A4R4USJ2_9PSEU</name>
<evidence type="ECO:0000256" key="3">
    <source>
        <dbReference type="ARBA" id="ARBA00022475"/>
    </source>
</evidence>
<evidence type="ECO:0000256" key="1">
    <source>
        <dbReference type="ARBA" id="ARBA00004651"/>
    </source>
</evidence>